<evidence type="ECO:0000256" key="11">
    <source>
        <dbReference type="ARBA" id="ARBA00023145"/>
    </source>
</evidence>
<evidence type="ECO:0000256" key="13">
    <source>
        <dbReference type="SAM" id="MobiDB-lite"/>
    </source>
</evidence>
<sequence length="593" mass="63347">MRASFSLALALAAAATPAFAAPTPASALQRRAGGKLPFYFPESVYEIVPSSGSASLQPVPEDQAVKIATDFLVAKLGLAAGEFQVANSFTDASGTTHVYGTQVVNGARVANHHAAAHVQNGEVVSFSSSFNTGSTPSSARPRIPPVYVTVPAEDAIAKAVKDSGIPHLTDVEAVSEYVNTGSGIVYAHKFQLRDDASGQWVQVWVDANTGGIVLSADFVKKLTYRAVELPKANVLQGLTLIADPENAAASPNGWVDDSQSTRGNNANVYHSQGGNLANEPSADGVFNSAWNPEDQPTTSDNLRAATVNLFYIANVMHDISYQYGFTEKAGNFQLDNFGEGGKANDAVVISVQDASGTNNANFATPPDGQAPRMNMYRFTYTTPNRDGSLENPIPMHEYTHGISDRLTGGSATGVCLVVTEAGGMGEGWSDFVALVLTAKPTDTSATLRVIGNYVVRLAAGFRTHPYSIDMSVNPLKYSDLDNRIEVHAIGEVWVEMLWEVYWNLVNKYGFNANMYDAKSTAGNIVALQLVIGGMMNQPCNPNFVQARDAILTADRTFYGGKYMCDIWKGFAKRGLGKSATTTKTDKFDVPSGC</sequence>
<dbReference type="CDD" id="cd09596">
    <property type="entry name" value="M36"/>
    <property type="match status" value="1"/>
</dbReference>
<evidence type="ECO:0000256" key="7">
    <source>
        <dbReference type="ARBA" id="ARBA00022729"/>
    </source>
</evidence>
<dbReference type="Pfam" id="PF02128">
    <property type="entry name" value="Peptidase_M36"/>
    <property type="match status" value="1"/>
</dbReference>
<evidence type="ECO:0000256" key="3">
    <source>
        <dbReference type="ARBA" id="ARBA00006006"/>
    </source>
</evidence>
<reference evidence="15 16" key="1">
    <citation type="submission" date="2023-09" db="EMBL/GenBank/DDBJ databases">
        <title>Pangenome analysis of Batrachochytrium dendrobatidis and related Chytrids.</title>
        <authorList>
            <person name="Yacoub M.N."/>
            <person name="Stajich J.E."/>
            <person name="James T.Y."/>
        </authorList>
    </citation>
    <scope>NUCLEOTIDE SEQUENCE [LARGE SCALE GENOMIC DNA]</scope>
    <source>
        <strain evidence="15 16">JEL0888</strain>
    </source>
</reference>
<keyword evidence="11 12" id="KW-0865">Zymogen</keyword>
<feature type="chain" id="PRO_5044982928" description="Extracellular metalloproteinase" evidence="12">
    <location>
        <begin position="21"/>
        <end position="593"/>
    </location>
</feature>
<comment type="subcellular location">
    <subcellularLocation>
        <location evidence="2 12">Secreted</location>
    </subcellularLocation>
</comment>
<dbReference type="EMBL" id="JADGIZ020000026">
    <property type="protein sequence ID" value="KAL2915188.1"/>
    <property type="molecule type" value="Genomic_DNA"/>
</dbReference>
<dbReference type="SUPFAM" id="SSF55486">
    <property type="entry name" value="Metalloproteases ('zincins'), catalytic domain"/>
    <property type="match status" value="1"/>
</dbReference>
<comment type="similarity">
    <text evidence="3 12">Belongs to the peptidase M36 family.</text>
</comment>
<evidence type="ECO:0000256" key="10">
    <source>
        <dbReference type="ARBA" id="ARBA00023049"/>
    </source>
</evidence>
<keyword evidence="6 12" id="KW-0479">Metal-binding</keyword>
<gene>
    <name evidence="15" type="primary">RAI1_11</name>
    <name evidence="15" type="ORF">HK105_205295</name>
</gene>
<evidence type="ECO:0000256" key="5">
    <source>
        <dbReference type="ARBA" id="ARBA00022670"/>
    </source>
</evidence>
<evidence type="ECO:0000259" key="14">
    <source>
        <dbReference type="Pfam" id="PF07504"/>
    </source>
</evidence>
<dbReference type="Proteomes" id="UP001527925">
    <property type="component" value="Unassembled WGS sequence"/>
</dbReference>
<feature type="domain" description="FTP" evidence="14">
    <location>
        <begin position="82"/>
        <end position="130"/>
    </location>
</feature>
<keyword evidence="4 12" id="KW-0964">Secreted</keyword>
<dbReference type="Gene3D" id="3.10.170.10">
    <property type="match status" value="1"/>
</dbReference>
<dbReference type="Gene3D" id="1.10.390.10">
    <property type="entry name" value="Neutral Protease Domain 2"/>
    <property type="match status" value="1"/>
</dbReference>
<evidence type="ECO:0000256" key="9">
    <source>
        <dbReference type="ARBA" id="ARBA00022833"/>
    </source>
</evidence>
<dbReference type="PRINTS" id="PR00999">
    <property type="entry name" value="FUNGALYSIN"/>
</dbReference>
<proteinExistence type="inferred from homology"/>
<comment type="cofactor">
    <cofactor evidence="1 12">
        <name>Zn(2+)</name>
        <dbReference type="ChEBI" id="CHEBI:29105"/>
    </cofactor>
</comment>
<keyword evidence="15" id="KW-0540">Nuclease</keyword>
<dbReference type="GO" id="GO:0004519">
    <property type="term" value="F:endonuclease activity"/>
    <property type="evidence" value="ECO:0007669"/>
    <property type="project" value="UniProtKB-KW"/>
</dbReference>
<dbReference type="InterPro" id="IPR001842">
    <property type="entry name" value="Peptidase_M36"/>
</dbReference>
<dbReference type="InterPro" id="IPR011096">
    <property type="entry name" value="FTP_domain"/>
</dbReference>
<evidence type="ECO:0000256" key="2">
    <source>
        <dbReference type="ARBA" id="ARBA00004613"/>
    </source>
</evidence>
<evidence type="ECO:0000256" key="4">
    <source>
        <dbReference type="ARBA" id="ARBA00022525"/>
    </source>
</evidence>
<comment type="caution">
    <text evidence="15">The sequence shown here is derived from an EMBL/GenBank/DDBJ whole genome shotgun (WGS) entry which is preliminary data.</text>
</comment>
<keyword evidence="8 12" id="KW-0378">Hydrolase</keyword>
<evidence type="ECO:0000313" key="16">
    <source>
        <dbReference type="Proteomes" id="UP001527925"/>
    </source>
</evidence>
<dbReference type="Pfam" id="PF07504">
    <property type="entry name" value="FTP"/>
    <property type="match status" value="1"/>
</dbReference>
<dbReference type="InterPro" id="IPR027268">
    <property type="entry name" value="Peptidase_M4/M1_CTD_sf"/>
</dbReference>
<dbReference type="PANTHER" id="PTHR33478">
    <property type="entry name" value="EXTRACELLULAR METALLOPROTEINASE MEP"/>
    <property type="match status" value="1"/>
</dbReference>
<keyword evidence="9 12" id="KW-0862">Zinc</keyword>
<keyword evidence="7 12" id="KW-0732">Signal</keyword>
<keyword evidence="10 12" id="KW-0482">Metalloprotease</keyword>
<evidence type="ECO:0000256" key="6">
    <source>
        <dbReference type="ARBA" id="ARBA00022723"/>
    </source>
</evidence>
<evidence type="ECO:0000256" key="8">
    <source>
        <dbReference type="ARBA" id="ARBA00022801"/>
    </source>
</evidence>
<protein>
    <recommendedName>
        <fullName evidence="12">Extracellular metalloproteinase</fullName>
        <ecNumber evidence="12">3.4.24.-</ecNumber>
    </recommendedName>
    <alternativeName>
        <fullName evidence="12">Fungalysin</fullName>
    </alternativeName>
</protein>
<dbReference type="InterPro" id="IPR050371">
    <property type="entry name" value="Fungal_virulence_M36"/>
</dbReference>
<dbReference type="PANTHER" id="PTHR33478:SF1">
    <property type="entry name" value="EXTRACELLULAR METALLOPROTEINASE MEP"/>
    <property type="match status" value="1"/>
</dbReference>
<keyword evidence="15" id="KW-0255">Endonuclease</keyword>
<evidence type="ECO:0000256" key="1">
    <source>
        <dbReference type="ARBA" id="ARBA00001947"/>
    </source>
</evidence>
<evidence type="ECO:0000256" key="12">
    <source>
        <dbReference type="RuleBase" id="RU364017"/>
    </source>
</evidence>
<keyword evidence="16" id="KW-1185">Reference proteome</keyword>
<name>A0ABR4N6N6_9FUNG</name>
<feature type="signal peptide" evidence="12">
    <location>
        <begin position="1"/>
        <end position="20"/>
    </location>
</feature>
<accession>A0ABR4N6N6</accession>
<feature type="region of interest" description="Disordered" evidence="13">
    <location>
        <begin position="249"/>
        <end position="274"/>
    </location>
</feature>
<keyword evidence="5 12" id="KW-0645">Protease</keyword>
<evidence type="ECO:0000313" key="15">
    <source>
        <dbReference type="EMBL" id="KAL2915188.1"/>
    </source>
</evidence>
<feature type="compositionally biased region" description="Polar residues" evidence="13">
    <location>
        <begin position="257"/>
        <end position="274"/>
    </location>
</feature>
<dbReference type="EC" id="3.4.24.-" evidence="12"/>
<organism evidence="15 16">
    <name type="scientific">Polyrhizophydium stewartii</name>
    <dbReference type="NCBI Taxonomy" id="2732419"/>
    <lineage>
        <taxon>Eukaryota</taxon>
        <taxon>Fungi</taxon>
        <taxon>Fungi incertae sedis</taxon>
        <taxon>Chytridiomycota</taxon>
        <taxon>Chytridiomycota incertae sedis</taxon>
        <taxon>Chytridiomycetes</taxon>
        <taxon>Rhizophydiales</taxon>
        <taxon>Rhizophydiales incertae sedis</taxon>
        <taxon>Polyrhizophydium</taxon>
    </lineage>
</organism>